<dbReference type="PANTHER" id="PTHR32523">
    <property type="entry name" value="PHYTOL KINASE 1, CHLOROPLASTIC"/>
    <property type="match status" value="1"/>
</dbReference>
<keyword evidence="8" id="KW-0479">Metal-binding</keyword>
<dbReference type="Pfam" id="PF01753">
    <property type="entry name" value="zf-MYND"/>
    <property type="match status" value="1"/>
</dbReference>
<evidence type="ECO:0000256" key="5">
    <source>
        <dbReference type="ARBA" id="ARBA00022640"/>
    </source>
</evidence>
<keyword evidence="14" id="KW-0472">Membrane</keyword>
<keyword evidence="7" id="KW-0812">Transmembrane</keyword>
<evidence type="ECO:0000256" key="18">
    <source>
        <dbReference type="PROSITE-ProRule" id="PRU00134"/>
    </source>
</evidence>
<dbReference type="GO" id="GO:0010276">
    <property type="term" value="F:phytol kinase activity"/>
    <property type="evidence" value="ECO:0007669"/>
    <property type="project" value="UniProtKB-EC"/>
</dbReference>
<evidence type="ECO:0000256" key="11">
    <source>
        <dbReference type="ARBA" id="ARBA00022833"/>
    </source>
</evidence>
<dbReference type="PROSITE" id="PS50865">
    <property type="entry name" value="ZF_MYND_2"/>
    <property type="match status" value="1"/>
</dbReference>
<keyword evidence="4" id="KW-0150">Chloroplast</keyword>
<comment type="similarity">
    <text evidence="3">Belongs to the polyprenol kinase family.</text>
</comment>
<keyword evidence="5" id="KW-0934">Plastid</keyword>
<dbReference type="InterPro" id="IPR002893">
    <property type="entry name" value="Znf_MYND"/>
</dbReference>
<dbReference type="EC" id="2.7.1.182" evidence="16"/>
<keyword evidence="9 18" id="KW-0863">Zinc-finger</keyword>
<evidence type="ECO:0000256" key="14">
    <source>
        <dbReference type="ARBA" id="ARBA00023136"/>
    </source>
</evidence>
<evidence type="ECO:0000256" key="15">
    <source>
        <dbReference type="ARBA" id="ARBA00024015"/>
    </source>
</evidence>
<evidence type="ECO:0000256" key="8">
    <source>
        <dbReference type="ARBA" id="ARBA00022723"/>
    </source>
</evidence>
<evidence type="ECO:0000256" key="3">
    <source>
        <dbReference type="ARBA" id="ARBA00010794"/>
    </source>
</evidence>
<evidence type="ECO:0000256" key="9">
    <source>
        <dbReference type="ARBA" id="ARBA00022771"/>
    </source>
</evidence>
<name>A0A7M5WW42_9CNID</name>
<reference evidence="20" key="1">
    <citation type="submission" date="2021-01" db="UniProtKB">
        <authorList>
            <consortium name="EnsemblMetazoa"/>
        </authorList>
    </citation>
    <scope>IDENTIFICATION</scope>
</reference>
<keyword evidence="11" id="KW-0862">Zinc</keyword>
<sequence length="295" mass="33362">MAAEINKSFDAEAFASTTLKYIKERNKVELIGIVRDVNDYNKNSSVMLQKLTEYCFKEIVKCLNQEENDPSMEYLMWSLLTAVSSIQVARKLMWKESTILPVLYLSLKLANESKNRKLQKVTTSLLSTLLIGAGLSYFDVIAELGFIKLLNDIISGNEFHEDMFKSVICCLSLLCDGSLACKKQLNDLKVADSMLKMGEIHPLHDEDLLNLAAMTYDDLSALKLSHSIGRNKFLKSQVSDRVVCSNSKCLKPQSDVKFKKCSRCKVTLYCSKECQVVHWKQGGHHKQCQQPIVSQ</sequence>
<protein>
    <recommendedName>
        <fullName evidence="16">phytol kinase</fullName>
        <ecNumber evidence="16">2.7.1.182</ecNumber>
    </recommendedName>
</protein>
<evidence type="ECO:0000256" key="12">
    <source>
        <dbReference type="ARBA" id="ARBA00022946"/>
    </source>
</evidence>
<dbReference type="OrthoDB" id="5948770at2759"/>
<evidence type="ECO:0000256" key="7">
    <source>
        <dbReference type="ARBA" id="ARBA00022692"/>
    </source>
</evidence>
<evidence type="ECO:0000256" key="13">
    <source>
        <dbReference type="ARBA" id="ARBA00022989"/>
    </source>
</evidence>
<dbReference type="EnsemblMetazoa" id="CLYHEMT013982.1">
    <property type="protein sequence ID" value="CLYHEMP013982.1"/>
    <property type="gene ID" value="CLYHEMG013982"/>
</dbReference>
<evidence type="ECO:0000256" key="17">
    <source>
        <dbReference type="ARBA" id="ARBA00048889"/>
    </source>
</evidence>
<comment type="catalytic activity">
    <reaction evidence="17">
        <text>phytol + CTP = phytyl phosphate + CDP + H(+)</text>
        <dbReference type="Rhea" id="RHEA:38055"/>
        <dbReference type="ChEBI" id="CHEBI:15378"/>
        <dbReference type="ChEBI" id="CHEBI:17327"/>
        <dbReference type="ChEBI" id="CHEBI:37563"/>
        <dbReference type="ChEBI" id="CHEBI:58069"/>
        <dbReference type="ChEBI" id="CHEBI:75483"/>
        <dbReference type="EC" id="2.7.1.182"/>
    </reaction>
</comment>
<dbReference type="PANTHER" id="PTHR32523:SF8">
    <property type="entry name" value="DOLICHOL KINASE"/>
    <property type="match status" value="1"/>
</dbReference>
<keyword evidence="6" id="KW-0808">Transferase</keyword>
<feature type="domain" description="MYND-type" evidence="19">
    <location>
        <begin position="246"/>
        <end position="288"/>
    </location>
</feature>
<keyword evidence="13" id="KW-1133">Transmembrane helix</keyword>
<dbReference type="InterPro" id="IPR039606">
    <property type="entry name" value="Phytol/farnesol_kinase"/>
</dbReference>
<dbReference type="SUPFAM" id="SSF144232">
    <property type="entry name" value="HIT/MYND zinc finger-like"/>
    <property type="match status" value="1"/>
</dbReference>
<dbReference type="AlphaFoldDB" id="A0A7M5WW42"/>
<dbReference type="Proteomes" id="UP000594262">
    <property type="component" value="Unplaced"/>
</dbReference>
<proteinExistence type="inferred from homology"/>
<evidence type="ECO:0000256" key="4">
    <source>
        <dbReference type="ARBA" id="ARBA00022528"/>
    </source>
</evidence>
<keyword evidence="21" id="KW-1185">Reference proteome</keyword>
<dbReference type="Gene3D" id="6.10.140.2220">
    <property type="match status" value="1"/>
</dbReference>
<evidence type="ECO:0000256" key="16">
    <source>
        <dbReference type="ARBA" id="ARBA00039024"/>
    </source>
</evidence>
<comment type="pathway">
    <text evidence="15">Cofactor biosynthesis; tocopherol biosynthesis.</text>
</comment>
<dbReference type="InterPro" id="IPR016024">
    <property type="entry name" value="ARM-type_fold"/>
</dbReference>
<evidence type="ECO:0000256" key="10">
    <source>
        <dbReference type="ARBA" id="ARBA00022777"/>
    </source>
</evidence>
<comment type="subcellular location">
    <subcellularLocation>
        <location evidence="1">Membrane</location>
        <topology evidence="1">Multi-pass membrane protein</topology>
    </subcellularLocation>
    <subcellularLocation>
        <location evidence="2">Plastid</location>
        <location evidence="2">Chloroplast</location>
    </subcellularLocation>
</comment>
<evidence type="ECO:0000313" key="21">
    <source>
        <dbReference type="Proteomes" id="UP000594262"/>
    </source>
</evidence>
<dbReference type="GO" id="GO:0008270">
    <property type="term" value="F:zinc ion binding"/>
    <property type="evidence" value="ECO:0007669"/>
    <property type="project" value="UniProtKB-KW"/>
</dbReference>
<evidence type="ECO:0000256" key="1">
    <source>
        <dbReference type="ARBA" id="ARBA00004141"/>
    </source>
</evidence>
<evidence type="ECO:0000256" key="6">
    <source>
        <dbReference type="ARBA" id="ARBA00022679"/>
    </source>
</evidence>
<evidence type="ECO:0000313" key="20">
    <source>
        <dbReference type="EnsemblMetazoa" id="CLYHEMP013982.1"/>
    </source>
</evidence>
<dbReference type="GO" id="GO:0016020">
    <property type="term" value="C:membrane"/>
    <property type="evidence" value="ECO:0007669"/>
    <property type="project" value="UniProtKB-SubCell"/>
</dbReference>
<organism evidence="20 21">
    <name type="scientific">Clytia hemisphaerica</name>
    <dbReference type="NCBI Taxonomy" id="252671"/>
    <lineage>
        <taxon>Eukaryota</taxon>
        <taxon>Metazoa</taxon>
        <taxon>Cnidaria</taxon>
        <taxon>Hydrozoa</taxon>
        <taxon>Hydroidolina</taxon>
        <taxon>Leptothecata</taxon>
        <taxon>Obeliida</taxon>
        <taxon>Clytiidae</taxon>
        <taxon>Clytia</taxon>
    </lineage>
</organism>
<keyword evidence="12" id="KW-0809">Transit peptide</keyword>
<keyword evidence="10" id="KW-0418">Kinase</keyword>
<evidence type="ECO:0000259" key="19">
    <source>
        <dbReference type="PROSITE" id="PS50865"/>
    </source>
</evidence>
<accession>A0A7M5WW42</accession>
<evidence type="ECO:0000256" key="2">
    <source>
        <dbReference type="ARBA" id="ARBA00004229"/>
    </source>
</evidence>
<dbReference type="SUPFAM" id="SSF48371">
    <property type="entry name" value="ARM repeat"/>
    <property type="match status" value="1"/>
</dbReference>